<name>A0A369V7T5_9ACTN</name>
<sequence length="197" mass="19534">MGTKTVDETGVKTDEHKKDETTEVESPEAAEQAGTDPRDGAAATDGTPADHEVVDDATGDPTAGTGPTGVGQGAGAVVSAGLGIVSLTGSWVGTVASARESLIGQLQSTSSSDVGALIEKGYGNAWQATAMWGGVFALVALVVGVVVLARPAFGAPGRPQAPWIKSVAWAGVGLGVIGLLLAVLKYTDVLLGLPSAG</sequence>
<reference evidence="3 4" key="1">
    <citation type="submission" date="2018-07" db="EMBL/GenBank/DDBJ databases">
        <title>Genome guided investigation of antibiotics producing actinomycetales strain isolated from a Macau mangrove ecosystem.</title>
        <authorList>
            <person name="Hu D."/>
        </authorList>
    </citation>
    <scope>NUCLEOTIDE SEQUENCE [LARGE SCALE GENOMIC DNA]</scope>
    <source>
        <strain evidence="3 4">2297</strain>
    </source>
</reference>
<accession>A0A369V7T5</accession>
<evidence type="ECO:0000313" key="3">
    <source>
        <dbReference type="EMBL" id="RDD88285.1"/>
    </source>
</evidence>
<keyword evidence="2" id="KW-0812">Transmembrane</keyword>
<feature type="compositionally biased region" description="Basic and acidic residues" evidence="1">
    <location>
        <begin position="1"/>
        <end position="21"/>
    </location>
</feature>
<keyword evidence="2" id="KW-0472">Membrane</keyword>
<organism evidence="3 4">
    <name type="scientific">Streptomyces parvulus</name>
    <dbReference type="NCBI Taxonomy" id="146923"/>
    <lineage>
        <taxon>Bacteria</taxon>
        <taxon>Bacillati</taxon>
        <taxon>Actinomycetota</taxon>
        <taxon>Actinomycetes</taxon>
        <taxon>Kitasatosporales</taxon>
        <taxon>Streptomycetaceae</taxon>
        <taxon>Streptomyces</taxon>
    </lineage>
</organism>
<feature type="region of interest" description="Disordered" evidence="1">
    <location>
        <begin position="1"/>
        <end position="70"/>
    </location>
</feature>
<evidence type="ECO:0000256" key="2">
    <source>
        <dbReference type="SAM" id="Phobius"/>
    </source>
</evidence>
<keyword evidence="2" id="KW-1133">Transmembrane helix</keyword>
<dbReference type="RefSeq" id="WP_114529371.1">
    <property type="nucleotide sequence ID" value="NZ_JBIVML010000012.1"/>
</dbReference>
<proteinExistence type="predicted"/>
<feature type="transmembrane region" description="Helical" evidence="2">
    <location>
        <begin position="163"/>
        <end position="184"/>
    </location>
</feature>
<dbReference type="Proteomes" id="UP000253742">
    <property type="component" value="Unassembled WGS sequence"/>
</dbReference>
<gene>
    <name evidence="3" type="ORF">DVZ84_15560</name>
</gene>
<evidence type="ECO:0000256" key="1">
    <source>
        <dbReference type="SAM" id="MobiDB-lite"/>
    </source>
</evidence>
<protein>
    <submittedName>
        <fullName evidence="3">Uncharacterized protein</fullName>
    </submittedName>
</protein>
<dbReference type="AlphaFoldDB" id="A0A369V7T5"/>
<dbReference type="EMBL" id="QQBH01000008">
    <property type="protein sequence ID" value="RDD88285.1"/>
    <property type="molecule type" value="Genomic_DNA"/>
</dbReference>
<dbReference type="STRING" id="146923.Spa2297_23285"/>
<evidence type="ECO:0000313" key="4">
    <source>
        <dbReference type="Proteomes" id="UP000253742"/>
    </source>
</evidence>
<feature type="transmembrane region" description="Helical" evidence="2">
    <location>
        <begin position="130"/>
        <end position="151"/>
    </location>
</feature>
<dbReference type="OrthoDB" id="3853425at2"/>
<comment type="caution">
    <text evidence="3">The sequence shown here is derived from an EMBL/GenBank/DDBJ whole genome shotgun (WGS) entry which is preliminary data.</text>
</comment>